<sequence>MLILWCNVYNGLWWKVVIGEKWVGRKMVIGILSAFDFSVKWNKEEGSEKGIKNSVELEDMKGVCENVSTVNKVNNSENHVHNTAKDKVNLDNIVDGKEVDKNGQDTRVASGVNGDVNGRDVNETRAEVLTNVSDNNSAVDNNTVNEKSFANVVSKNEKYMCNKLDYVQTEKIDNGEETCKVRVRTNEEIEKEQNKKKSEMVQEKQVNQPVKKVNTATLNKENDGFVEARGRRNYGRSKYVQPNRQAFRPKEAQNNGNNLGNEKVNEQNNGGEGTSKTPPSLEKVWRVSPETVKEIHRSANKFAVLDNDGAIENVDQKSKEIVDNYVLRKVKPNAAESQQWTYEMFLYFRQRWKTVNIEIGISDDEEDIVTDKNENECLLADEIEGKDAQYIADKQVKNNFGWAVDKLILAASVYFIWQERNRRLFTGVSRNVESVINCIKDSVKTRLLALKVKKSNKSQRIASKWGLKWSSNDMFEAC</sequence>
<evidence type="ECO:0000313" key="3">
    <source>
        <dbReference type="Proteomes" id="UP000245207"/>
    </source>
</evidence>
<evidence type="ECO:0008006" key="4">
    <source>
        <dbReference type="Google" id="ProtNLM"/>
    </source>
</evidence>
<feature type="compositionally biased region" description="Basic and acidic residues" evidence="1">
    <location>
        <begin position="191"/>
        <end position="202"/>
    </location>
</feature>
<dbReference type="Proteomes" id="UP000245207">
    <property type="component" value="Unassembled WGS sequence"/>
</dbReference>
<dbReference type="AlphaFoldDB" id="A0A2U1QFR1"/>
<reference evidence="2 3" key="1">
    <citation type="journal article" date="2018" name="Mol. Plant">
        <title>The genome of Artemisia annua provides insight into the evolution of Asteraceae family and artemisinin biosynthesis.</title>
        <authorList>
            <person name="Shen Q."/>
            <person name="Zhang L."/>
            <person name="Liao Z."/>
            <person name="Wang S."/>
            <person name="Yan T."/>
            <person name="Shi P."/>
            <person name="Liu M."/>
            <person name="Fu X."/>
            <person name="Pan Q."/>
            <person name="Wang Y."/>
            <person name="Lv Z."/>
            <person name="Lu X."/>
            <person name="Zhang F."/>
            <person name="Jiang W."/>
            <person name="Ma Y."/>
            <person name="Chen M."/>
            <person name="Hao X."/>
            <person name="Li L."/>
            <person name="Tang Y."/>
            <person name="Lv G."/>
            <person name="Zhou Y."/>
            <person name="Sun X."/>
            <person name="Brodelius P.E."/>
            <person name="Rose J.K.C."/>
            <person name="Tang K."/>
        </authorList>
    </citation>
    <scope>NUCLEOTIDE SEQUENCE [LARGE SCALE GENOMIC DNA]</scope>
    <source>
        <strain evidence="3">cv. Huhao1</strain>
        <tissue evidence="2">Leaf</tissue>
    </source>
</reference>
<feature type="compositionally biased region" description="Polar residues" evidence="1">
    <location>
        <begin position="266"/>
        <end position="278"/>
    </location>
</feature>
<proteinExistence type="predicted"/>
<organism evidence="2 3">
    <name type="scientific">Artemisia annua</name>
    <name type="common">Sweet wormwood</name>
    <dbReference type="NCBI Taxonomy" id="35608"/>
    <lineage>
        <taxon>Eukaryota</taxon>
        <taxon>Viridiplantae</taxon>
        <taxon>Streptophyta</taxon>
        <taxon>Embryophyta</taxon>
        <taxon>Tracheophyta</taxon>
        <taxon>Spermatophyta</taxon>
        <taxon>Magnoliopsida</taxon>
        <taxon>eudicotyledons</taxon>
        <taxon>Gunneridae</taxon>
        <taxon>Pentapetalae</taxon>
        <taxon>asterids</taxon>
        <taxon>campanulids</taxon>
        <taxon>Asterales</taxon>
        <taxon>Asteraceae</taxon>
        <taxon>Asteroideae</taxon>
        <taxon>Anthemideae</taxon>
        <taxon>Artemisiinae</taxon>
        <taxon>Artemisia</taxon>
    </lineage>
</organism>
<evidence type="ECO:0000256" key="1">
    <source>
        <dbReference type="SAM" id="MobiDB-lite"/>
    </source>
</evidence>
<dbReference type="STRING" id="35608.A0A2U1QFR1"/>
<name>A0A2U1QFR1_ARTAN</name>
<keyword evidence="3" id="KW-1185">Reference proteome</keyword>
<accession>A0A2U1QFR1</accession>
<evidence type="ECO:0000313" key="2">
    <source>
        <dbReference type="EMBL" id="PWA96856.1"/>
    </source>
</evidence>
<protein>
    <recommendedName>
        <fullName evidence="4">RNA-directed DNA polymerase, eukaryota, Reverse transcriptase zinc-binding domain protein</fullName>
    </recommendedName>
</protein>
<dbReference type="EMBL" id="PKPP01000156">
    <property type="protein sequence ID" value="PWA96856.1"/>
    <property type="molecule type" value="Genomic_DNA"/>
</dbReference>
<feature type="region of interest" description="Disordered" evidence="1">
    <location>
        <begin position="191"/>
        <end position="210"/>
    </location>
</feature>
<gene>
    <name evidence="2" type="ORF">CTI12_AA036050</name>
</gene>
<feature type="region of interest" description="Disordered" evidence="1">
    <location>
        <begin position="242"/>
        <end position="281"/>
    </location>
</feature>
<comment type="caution">
    <text evidence="2">The sequence shown here is derived from an EMBL/GenBank/DDBJ whole genome shotgun (WGS) entry which is preliminary data.</text>
</comment>